<name>A0AAW1VNC5_RUBAR</name>
<dbReference type="SMART" id="SM00108">
    <property type="entry name" value="B_lectin"/>
    <property type="match status" value="1"/>
</dbReference>
<keyword evidence="2" id="KW-1015">Disulfide bond</keyword>
<accession>A0AAW1VNC5</accession>
<evidence type="ECO:0000313" key="6">
    <source>
        <dbReference type="EMBL" id="KAK9903683.1"/>
    </source>
</evidence>
<dbReference type="PANTHER" id="PTHR47976:SF102">
    <property type="entry name" value="G-TYPE LECTIN S-RECEPTOR-LIKE SERINE_THREONINE-PROTEIN KINASE LECRK3"/>
    <property type="match status" value="1"/>
</dbReference>
<feature type="chain" id="PRO_5043385348" description="Bulb-type lectin domain-containing protein" evidence="4">
    <location>
        <begin position="20"/>
        <end position="345"/>
    </location>
</feature>
<gene>
    <name evidence="6" type="ORF">M0R45_001043</name>
</gene>
<reference evidence="6 7" key="1">
    <citation type="journal article" date="2023" name="G3 (Bethesda)">
        <title>A chromosome-length genome assembly and annotation of blackberry (Rubus argutus, cv. 'Hillquist').</title>
        <authorList>
            <person name="Bruna T."/>
            <person name="Aryal R."/>
            <person name="Dudchenko O."/>
            <person name="Sargent D.J."/>
            <person name="Mead D."/>
            <person name="Buti M."/>
            <person name="Cavallini A."/>
            <person name="Hytonen T."/>
            <person name="Andres J."/>
            <person name="Pham M."/>
            <person name="Weisz D."/>
            <person name="Mascagni F."/>
            <person name="Usai G."/>
            <person name="Natali L."/>
            <person name="Bassil N."/>
            <person name="Fernandez G.E."/>
            <person name="Lomsadze A."/>
            <person name="Armour M."/>
            <person name="Olukolu B."/>
            <person name="Poorten T."/>
            <person name="Britton C."/>
            <person name="Davik J."/>
            <person name="Ashrafi H."/>
            <person name="Aiden E.L."/>
            <person name="Borodovsky M."/>
            <person name="Worthington M."/>
        </authorList>
    </citation>
    <scope>NUCLEOTIDE SEQUENCE [LARGE SCALE GENOMIC DNA]</scope>
    <source>
        <strain evidence="6">PI 553951</strain>
    </source>
</reference>
<feature type="domain" description="Bulb-type lectin" evidence="5">
    <location>
        <begin position="17"/>
        <end position="145"/>
    </location>
</feature>
<dbReference type="FunFam" id="2.90.10.10:FF:000026">
    <property type="entry name" value="Serine/threonine-protein kinase"/>
    <property type="match status" value="1"/>
</dbReference>
<dbReference type="PANTHER" id="PTHR47976">
    <property type="entry name" value="G-TYPE LECTIN S-RECEPTOR-LIKE SERINE/THREONINE-PROTEIN KINASE SD2-5"/>
    <property type="match status" value="1"/>
</dbReference>
<dbReference type="PROSITE" id="PS50927">
    <property type="entry name" value="BULB_LECTIN"/>
    <property type="match status" value="1"/>
</dbReference>
<evidence type="ECO:0000256" key="4">
    <source>
        <dbReference type="SAM" id="SignalP"/>
    </source>
</evidence>
<dbReference type="Pfam" id="PF01453">
    <property type="entry name" value="B_lectin"/>
    <property type="match status" value="1"/>
</dbReference>
<evidence type="ECO:0000256" key="2">
    <source>
        <dbReference type="ARBA" id="ARBA00023157"/>
    </source>
</evidence>
<dbReference type="Gene3D" id="2.90.10.10">
    <property type="entry name" value="Bulb-type lectin domain"/>
    <property type="match status" value="2"/>
</dbReference>
<evidence type="ECO:0000256" key="3">
    <source>
        <dbReference type="ARBA" id="ARBA00023180"/>
    </source>
</evidence>
<dbReference type="AlphaFoldDB" id="A0AAW1VNC5"/>
<dbReference type="Proteomes" id="UP001457282">
    <property type="component" value="Unassembled WGS sequence"/>
</dbReference>
<keyword evidence="1 4" id="KW-0732">Signal</keyword>
<evidence type="ECO:0000313" key="7">
    <source>
        <dbReference type="Proteomes" id="UP001457282"/>
    </source>
</evidence>
<keyword evidence="3" id="KW-0325">Glycoprotein</keyword>
<dbReference type="InterPro" id="IPR036426">
    <property type="entry name" value="Bulb-type_lectin_dom_sf"/>
</dbReference>
<evidence type="ECO:0000259" key="5">
    <source>
        <dbReference type="PROSITE" id="PS50927"/>
    </source>
</evidence>
<proteinExistence type="predicted"/>
<evidence type="ECO:0000256" key="1">
    <source>
        <dbReference type="ARBA" id="ARBA00022729"/>
    </source>
</evidence>
<feature type="signal peptide" evidence="4">
    <location>
        <begin position="1"/>
        <end position="19"/>
    </location>
</feature>
<dbReference type="InterPro" id="IPR051343">
    <property type="entry name" value="G-type_lectin_kinases/EP1-like"/>
</dbReference>
<dbReference type="EMBL" id="JBEDUW010000220">
    <property type="protein sequence ID" value="KAK9903683.1"/>
    <property type="molecule type" value="Genomic_DNA"/>
</dbReference>
<protein>
    <recommendedName>
        <fullName evidence="5">Bulb-type lectin domain-containing protein</fullName>
    </recommendedName>
</protein>
<dbReference type="InterPro" id="IPR001480">
    <property type="entry name" value="Bulb-type_lectin_dom"/>
</dbReference>
<organism evidence="6 7">
    <name type="scientific">Rubus argutus</name>
    <name type="common">Southern blackberry</name>
    <dbReference type="NCBI Taxonomy" id="59490"/>
    <lineage>
        <taxon>Eukaryota</taxon>
        <taxon>Viridiplantae</taxon>
        <taxon>Streptophyta</taxon>
        <taxon>Embryophyta</taxon>
        <taxon>Tracheophyta</taxon>
        <taxon>Spermatophyta</taxon>
        <taxon>Magnoliopsida</taxon>
        <taxon>eudicotyledons</taxon>
        <taxon>Gunneridae</taxon>
        <taxon>Pentapetalae</taxon>
        <taxon>rosids</taxon>
        <taxon>fabids</taxon>
        <taxon>Rosales</taxon>
        <taxon>Rosaceae</taxon>
        <taxon>Rosoideae</taxon>
        <taxon>Rosoideae incertae sedis</taxon>
        <taxon>Rubus</taxon>
    </lineage>
</organism>
<sequence length="345" mass="38334">MAAISLFLLLLLLVQVADAQQGTPNISLGASLYPNNNSHWLSNSGQFAFGFYRQGNGLAVGIWFEKTNPKTIIWTANLDAAEQEPLPNDAQLILSDQGVCLIFPDNPYLIPISNSSQPAVRASMLDSGNFVLYNDSDIIWQTFDVPTNTILSGQRLLAGKRLISWISNTNHTSGRFQVIMQRDGNLVQYPNGPFTLSGNQYAYWTSRTSTAGDNVSLNLDHNGQLYLLNTAGFKIKSLLIRKTFLFIEPSCVCIPGFVFIDEGKRDLGCNRNFSKVGCIGEVETSYSIVDVDNIAWENTPYSVLSLNKTACKEDCMIDCNCEAAIFRDQECRKQKLPLRFGRTRA</sequence>
<comment type="caution">
    <text evidence="6">The sequence shown here is derived from an EMBL/GenBank/DDBJ whole genome shotgun (WGS) entry which is preliminary data.</text>
</comment>
<dbReference type="SUPFAM" id="SSF51110">
    <property type="entry name" value="alpha-D-mannose-specific plant lectins"/>
    <property type="match status" value="2"/>
</dbReference>
<keyword evidence="7" id="KW-1185">Reference proteome</keyword>